<evidence type="ECO:0000256" key="7">
    <source>
        <dbReference type="RuleBase" id="RU363032"/>
    </source>
</evidence>
<dbReference type="PANTHER" id="PTHR30193">
    <property type="entry name" value="ABC TRANSPORTER PERMEASE PROTEIN"/>
    <property type="match status" value="1"/>
</dbReference>
<dbReference type="InterPro" id="IPR051393">
    <property type="entry name" value="ABC_transporter_permease"/>
</dbReference>
<keyword evidence="6 7" id="KW-0472">Membrane</keyword>
<dbReference type="EMBL" id="JAOPKB010000006">
    <property type="protein sequence ID" value="MCU4973423.1"/>
    <property type="molecule type" value="Genomic_DNA"/>
</dbReference>
<dbReference type="GO" id="GO:0055085">
    <property type="term" value="P:transmembrane transport"/>
    <property type="evidence" value="ECO:0007669"/>
    <property type="project" value="InterPro"/>
</dbReference>
<dbReference type="InterPro" id="IPR000515">
    <property type="entry name" value="MetI-like"/>
</dbReference>
<evidence type="ECO:0000256" key="3">
    <source>
        <dbReference type="ARBA" id="ARBA00022475"/>
    </source>
</evidence>
<evidence type="ECO:0000259" key="8">
    <source>
        <dbReference type="PROSITE" id="PS50928"/>
    </source>
</evidence>
<evidence type="ECO:0000313" key="10">
    <source>
        <dbReference type="EMBL" id="MCU4973423.1"/>
    </source>
</evidence>
<feature type="transmembrane region" description="Helical" evidence="7">
    <location>
        <begin position="238"/>
        <end position="259"/>
    </location>
</feature>
<gene>
    <name evidence="10" type="ORF">OB955_11795</name>
    <name evidence="9" type="ORF">OB960_14085</name>
</gene>
<dbReference type="CDD" id="cd06261">
    <property type="entry name" value="TM_PBP2"/>
    <property type="match status" value="1"/>
</dbReference>
<evidence type="ECO:0000313" key="11">
    <source>
        <dbReference type="Proteomes" id="UP001320972"/>
    </source>
</evidence>
<feature type="transmembrane region" description="Helical" evidence="7">
    <location>
        <begin position="180"/>
        <end position="204"/>
    </location>
</feature>
<comment type="subcellular location">
    <subcellularLocation>
        <location evidence="1 7">Cell membrane</location>
        <topology evidence="1 7">Multi-pass membrane protein</topology>
    </subcellularLocation>
</comment>
<feature type="transmembrane region" description="Helical" evidence="7">
    <location>
        <begin position="37"/>
        <end position="60"/>
    </location>
</feature>
<dbReference type="GO" id="GO:0005886">
    <property type="term" value="C:plasma membrane"/>
    <property type="evidence" value="ECO:0007669"/>
    <property type="project" value="UniProtKB-SubCell"/>
</dbReference>
<feature type="transmembrane region" description="Helical" evidence="7">
    <location>
        <begin position="132"/>
        <end position="160"/>
    </location>
</feature>
<reference evidence="9 11" key="1">
    <citation type="submission" date="2022-09" db="EMBL/GenBank/DDBJ databases">
        <title>Enrichment on poylsaccharides allowed isolation of novel metabolic and taxonomic groups of Haloarchaea.</title>
        <authorList>
            <person name="Sorokin D.Y."/>
            <person name="Elcheninov A.G."/>
            <person name="Khizhniak T.V."/>
            <person name="Kolganova T.V."/>
            <person name="Kublanov I.V."/>
        </authorList>
    </citation>
    <scope>NUCLEOTIDE SEQUENCE</scope>
    <source>
        <strain evidence="10 11">AArc-m2/3/4</strain>
        <strain evidence="9">AArc-xg1-1</strain>
    </source>
</reference>
<evidence type="ECO:0000256" key="6">
    <source>
        <dbReference type="ARBA" id="ARBA00023136"/>
    </source>
</evidence>
<evidence type="ECO:0000256" key="4">
    <source>
        <dbReference type="ARBA" id="ARBA00022692"/>
    </source>
</evidence>
<dbReference type="Gene3D" id="1.10.3720.10">
    <property type="entry name" value="MetI-like"/>
    <property type="match status" value="1"/>
</dbReference>
<feature type="transmembrane region" description="Helical" evidence="7">
    <location>
        <begin position="286"/>
        <end position="311"/>
    </location>
</feature>
<proteinExistence type="inferred from homology"/>
<dbReference type="SUPFAM" id="SSF161098">
    <property type="entry name" value="MetI-like"/>
    <property type="match status" value="1"/>
</dbReference>
<dbReference type="Pfam" id="PF00528">
    <property type="entry name" value="BPD_transp_1"/>
    <property type="match status" value="1"/>
</dbReference>
<keyword evidence="3" id="KW-1003">Cell membrane</keyword>
<evidence type="ECO:0000313" key="12">
    <source>
        <dbReference type="Proteomes" id="UP001321018"/>
    </source>
</evidence>
<evidence type="ECO:0000313" key="9">
    <source>
        <dbReference type="EMBL" id="MCU4742523.1"/>
    </source>
</evidence>
<dbReference type="EMBL" id="JAOPKA010000008">
    <property type="protein sequence ID" value="MCU4742523.1"/>
    <property type="molecule type" value="Genomic_DNA"/>
</dbReference>
<evidence type="ECO:0000256" key="1">
    <source>
        <dbReference type="ARBA" id="ARBA00004651"/>
    </source>
</evidence>
<evidence type="ECO:0000256" key="5">
    <source>
        <dbReference type="ARBA" id="ARBA00022989"/>
    </source>
</evidence>
<feature type="domain" description="ABC transmembrane type-1" evidence="8">
    <location>
        <begin position="95"/>
        <end position="307"/>
    </location>
</feature>
<dbReference type="Proteomes" id="UP001320972">
    <property type="component" value="Unassembled WGS sequence"/>
</dbReference>
<keyword evidence="4 7" id="KW-0812">Transmembrane</keyword>
<dbReference type="InterPro" id="IPR035906">
    <property type="entry name" value="MetI-like_sf"/>
</dbReference>
<name>A0AAP3E2D9_9EURY</name>
<comment type="caution">
    <text evidence="9">The sequence shown here is derived from an EMBL/GenBank/DDBJ whole genome shotgun (WGS) entry which is preliminary data.</text>
</comment>
<comment type="similarity">
    <text evidence="7">Belongs to the binding-protein-dependent transport system permease family.</text>
</comment>
<keyword evidence="5 7" id="KW-1133">Transmembrane helix</keyword>
<evidence type="ECO:0000256" key="2">
    <source>
        <dbReference type="ARBA" id="ARBA00022448"/>
    </source>
</evidence>
<organism evidence="9 12">
    <name type="scientific">Natronoglomus mannanivorans</name>
    <dbReference type="NCBI Taxonomy" id="2979990"/>
    <lineage>
        <taxon>Archaea</taxon>
        <taxon>Methanobacteriati</taxon>
        <taxon>Methanobacteriota</taxon>
        <taxon>Stenosarchaea group</taxon>
        <taxon>Halobacteria</taxon>
        <taxon>Halobacteriales</taxon>
        <taxon>Natrialbaceae</taxon>
        <taxon>Natronoglomus</taxon>
    </lineage>
</organism>
<feature type="transmembrane region" description="Helical" evidence="7">
    <location>
        <begin position="99"/>
        <end position="120"/>
    </location>
</feature>
<keyword evidence="11" id="KW-1185">Reference proteome</keyword>
<dbReference type="RefSeq" id="WP_338004346.1">
    <property type="nucleotide sequence ID" value="NZ_JAOPKA010000008.1"/>
</dbReference>
<dbReference type="PANTHER" id="PTHR30193:SF41">
    <property type="entry name" value="DIACETYLCHITOBIOSE UPTAKE SYSTEM PERMEASE PROTEIN NGCF"/>
    <property type="match status" value="1"/>
</dbReference>
<dbReference type="PROSITE" id="PS50928">
    <property type="entry name" value="ABC_TM1"/>
    <property type="match status" value="1"/>
</dbReference>
<keyword evidence="2 7" id="KW-0813">Transport</keyword>
<dbReference type="AlphaFoldDB" id="A0AAP3E2D9"/>
<protein>
    <submittedName>
        <fullName evidence="9">Sugar ABC transporter permease</fullName>
    </submittedName>
</protein>
<accession>A0AAP3E2D9</accession>
<sequence>MLDLIAAMRTEGPRQALNLWWQEMVDEYDRRESAEGILFALPYLIAFVGFMLFPLLYGFYMSLYDWDALNPEQSEFIGLGNYQTLVNDPRFWEALWNTVWFVILTVPPLVILALLLALGVNRNVKGQTLLRTIFFSPYILTVAVVSLIWVELFAGEGGFIRYWLGFVMEDPPRFLIDPTWAMVSIAVATVWWSIAFNFIILLAARQNVPDRLYEAAKLDGASSYRMMRDITIPQMRNPLIFVVIITFVGSFQVFGQPYIMTDGGPRFSTHTIVMYLYTTGFAGRDFGYAAAIGYVLFLILITVSVVNYYVLSENE</sequence>
<dbReference type="Proteomes" id="UP001321018">
    <property type="component" value="Unassembled WGS sequence"/>
</dbReference>